<evidence type="ECO:0000259" key="3">
    <source>
        <dbReference type="Pfam" id="PF25603"/>
    </source>
</evidence>
<keyword evidence="5" id="KW-1185">Reference proteome</keyword>
<keyword evidence="1" id="KW-0175">Coiled coil</keyword>
<reference evidence="4 5" key="1">
    <citation type="journal article" date="2016" name="Proc. Natl. Acad. Sci. U.S.A.">
        <title>Lipid metabolic changes in an early divergent fungus govern the establishment of a mutualistic symbiosis with endobacteria.</title>
        <authorList>
            <person name="Lastovetsky O.A."/>
            <person name="Gaspar M.L."/>
            <person name="Mondo S.J."/>
            <person name="LaButti K.M."/>
            <person name="Sandor L."/>
            <person name="Grigoriev I.V."/>
            <person name="Henry S.A."/>
            <person name="Pawlowska T.E."/>
        </authorList>
    </citation>
    <scope>NUCLEOTIDE SEQUENCE [LARGE SCALE GENOMIC DNA]</scope>
    <source>
        <strain evidence="4 5">ATCC 52813</strain>
    </source>
</reference>
<feature type="domain" description="SPT23/MGA2-like DNA-binding" evidence="3">
    <location>
        <begin position="178"/>
        <end position="392"/>
    </location>
</feature>
<gene>
    <name evidence="4" type="ORF">RHIMIDRAFT_289019</name>
</gene>
<feature type="compositionally biased region" description="Low complexity" evidence="2">
    <location>
        <begin position="502"/>
        <end position="546"/>
    </location>
</feature>
<evidence type="ECO:0000256" key="2">
    <source>
        <dbReference type="SAM" id="MobiDB-lite"/>
    </source>
</evidence>
<organism evidence="4 5">
    <name type="scientific">Rhizopus microsporus ATCC 52813</name>
    <dbReference type="NCBI Taxonomy" id="1340429"/>
    <lineage>
        <taxon>Eukaryota</taxon>
        <taxon>Fungi</taxon>
        <taxon>Fungi incertae sedis</taxon>
        <taxon>Mucoromycota</taxon>
        <taxon>Mucoromycotina</taxon>
        <taxon>Mucoromycetes</taxon>
        <taxon>Mucorales</taxon>
        <taxon>Mucorineae</taxon>
        <taxon>Rhizopodaceae</taxon>
        <taxon>Rhizopus</taxon>
    </lineage>
</organism>
<dbReference type="Pfam" id="PF25603">
    <property type="entry name" value="SPT23_MGA2_DBD"/>
    <property type="match status" value="1"/>
</dbReference>
<dbReference type="EMBL" id="KZ303843">
    <property type="protein sequence ID" value="PHZ16151.1"/>
    <property type="molecule type" value="Genomic_DNA"/>
</dbReference>
<accession>A0A2G4T563</accession>
<dbReference type="AlphaFoldDB" id="A0A2G4T563"/>
<dbReference type="PANTHER" id="PTHR15708">
    <property type="entry name" value="ACTIN BUNDLING/MISSING IN METASTASIS-RELATED"/>
    <property type="match status" value="1"/>
</dbReference>
<feature type="compositionally biased region" description="Low complexity" evidence="2">
    <location>
        <begin position="51"/>
        <end position="75"/>
    </location>
</feature>
<proteinExistence type="predicted"/>
<feature type="region of interest" description="Disordered" evidence="2">
    <location>
        <begin position="488"/>
        <end position="556"/>
    </location>
</feature>
<dbReference type="InterPro" id="IPR030127">
    <property type="entry name" value="MTSS1/MTSS2"/>
</dbReference>
<dbReference type="GeneID" id="35444598"/>
<name>A0A2G4T563_RHIZD</name>
<feature type="region of interest" description="Disordered" evidence="2">
    <location>
        <begin position="89"/>
        <end position="109"/>
    </location>
</feature>
<feature type="coiled-coil region" evidence="1">
    <location>
        <begin position="616"/>
        <end position="650"/>
    </location>
</feature>
<feature type="region of interest" description="Disordered" evidence="2">
    <location>
        <begin position="382"/>
        <end position="471"/>
    </location>
</feature>
<dbReference type="InterPro" id="IPR057962">
    <property type="entry name" value="SPT23_MGA2_DBD"/>
</dbReference>
<protein>
    <recommendedName>
        <fullName evidence="3">SPT23/MGA2-like DNA-binding domain-containing protein</fullName>
    </recommendedName>
</protein>
<feature type="compositionally biased region" description="Low complexity" evidence="2">
    <location>
        <begin position="449"/>
        <end position="471"/>
    </location>
</feature>
<evidence type="ECO:0000256" key="1">
    <source>
        <dbReference type="SAM" id="Coils"/>
    </source>
</evidence>
<evidence type="ECO:0000313" key="5">
    <source>
        <dbReference type="Proteomes" id="UP000242254"/>
    </source>
</evidence>
<sequence>MSTPFEPNQGPIGVDNEISLLKHEQQPQNDQVMNLFLNQVADYNTFDHHQSQQGSSSSSSSNSGHSNNNNNNNSSVFATHKDSAIEEFITLPNNNSNTNKKGKQKSKEGGHTSLLQVLTNPLLHAIPILARNCLNFEDFLAQTSVPGHNGLLGSMDELDNHNTETDLAPSPMIKSDTPWHIRVLGLPHTGAKSRVETQIKICLQLVDAQGELATNWSHIKLPGHLVAKDKLKRRNQKYGPEEKATLIESQVLSLEAAVVCESHPEDQIIMCPSCVHRERKRLKRKRDNKVARAANKEGGAAKLAALLSSNDLPDLSDEQVMAEERKRILLFNCNDFVEFNSGEATIPTRITCYCRHHSEKIGFRIVFALKDHMDQVLATGRSPPIMITDDHKSSKVQQQAAARKRNRAEMDMSATESDVPGPSATRRRTDVETDSAISSPIASTPPTPSSQNDPHPFNPQHHNNNDLDLSNNELYDFLNSNDLNLLHASQSSTPQHHPPKPSSSLQIQQQQQQQPQQHHQQHQHPLNTNTNTTTTTNTNNHSHSLSHPPPPPPDLLQQHQQILFNQNPIVHHRLIPTEGPTYNSGSEVNVLGPNTYQGSAGLMNENPTVSRNHCWKDYLEETAKELRRNIREKENELEELRINLARIEDIIASNE</sequence>
<dbReference type="GO" id="GO:0061024">
    <property type="term" value="P:membrane organization"/>
    <property type="evidence" value="ECO:0007669"/>
    <property type="project" value="TreeGrafter"/>
</dbReference>
<dbReference type="Proteomes" id="UP000242254">
    <property type="component" value="Unassembled WGS sequence"/>
</dbReference>
<feature type="region of interest" description="Disordered" evidence="2">
    <location>
        <begin position="48"/>
        <end position="76"/>
    </location>
</feature>
<dbReference type="GO" id="GO:0003779">
    <property type="term" value="F:actin binding"/>
    <property type="evidence" value="ECO:0007669"/>
    <property type="project" value="InterPro"/>
</dbReference>
<dbReference type="RefSeq" id="XP_023469859.1">
    <property type="nucleotide sequence ID" value="XM_023613609.1"/>
</dbReference>
<dbReference type="STRING" id="1340429.A0A2G4T563"/>
<dbReference type="GO" id="GO:0030031">
    <property type="term" value="P:cell projection assembly"/>
    <property type="evidence" value="ECO:0007669"/>
    <property type="project" value="TreeGrafter"/>
</dbReference>
<dbReference type="GO" id="GO:0015629">
    <property type="term" value="C:actin cytoskeleton"/>
    <property type="evidence" value="ECO:0007669"/>
    <property type="project" value="TreeGrafter"/>
</dbReference>
<dbReference type="PANTHER" id="PTHR15708:SF4">
    <property type="entry name" value="FI21477P1-RELATED"/>
    <property type="match status" value="1"/>
</dbReference>
<evidence type="ECO:0000313" key="4">
    <source>
        <dbReference type="EMBL" id="PHZ16151.1"/>
    </source>
</evidence>
<dbReference type="GO" id="GO:0009898">
    <property type="term" value="C:cytoplasmic side of plasma membrane"/>
    <property type="evidence" value="ECO:0007669"/>
    <property type="project" value="TreeGrafter"/>
</dbReference>
<dbReference type="GO" id="GO:0005543">
    <property type="term" value="F:phospholipid binding"/>
    <property type="evidence" value="ECO:0007669"/>
    <property type="project" value="TreeGrafter"/>
</dbReference>